<feature type="region of interest" description="Disordered" evidence="1">
    <location>
        <begin position="84"/>
        <end position="127"/>
    </location>
</feature>
<evidence type="ECO:0000313" key="2">
    <source>
        <dbReference type="EMBL" id="KXN65228.1"/>
    </source>
</evidence>
<dbReference type="STRING" id="796925.A0A137NR76"/>
<feature type="compositionally biased region" description="Acidic residues" evidence="1">
    <location>
        <begin position="408"/>
        <end position="417"/>
    </location>
</feature>
<feature type="compositionally biased region" description="Low complexity" evidence="1">
    <location>
        <begin position="186"/>
        <end position="201"/>
    </location>
</feature>
<dbReference type="AlphaFoldDB" id="A0A137NR76"/>
<feature type="compositionally biased region" description="Basic and acidic residues" evidence="1">
    <location>
        <begin position="507"/>
        <end position="526"/>
    </location>
</feature>
<protein>
    <recommendedName>
        <fullName evidence="4">Stress response protein NST1</fullName>
    </recommendedName>
</protein>
<reference evidence="2 3" key="1">
    <citation type="journal article" date="2015" name="Genome Biol. Evol.">
        <title>Phylogenomic analyses indicate that early fungi evolved digesting cell walls of algal ancestors of land plants.</title>
        <authorList>
            <person name="Chang Y."/>
            <person name="Wang S."/>
            <person name="Sekimoto S."/>
            <person name="Aerts A.L."/>
            <person name="Choi C."/>
            <person name="Clum A."/>
            <person name="LaButti K.M."/>
            <person name="Lindquist E.A."/>
            <person name="Yee Ngan C."/>
            <person name="Ohm R.A."/>
            <person name="Salamov A.A."/>
            <person name="Grigoriev I.V."/>
            <person name="Spatafora J.W."/>
            <person name="Berbee M.L."/>
        </authorList>
    </citation>
    <scope>NUCLEOTIDE SEQUENCE [LARGE SCALE GENOMIC DNA]</scope>
    <source>
        <strain evidence="2 3">NRRL 28638</strain>
    </source>
</reference>
<accession>A0A137NR76</accession>
<feature type="compositionally biased region" description="Basic and acidic residues" evidence="1">
    <location>
        <begin position="418"/>
        <end position="430"/>
    </location>
</feature>
<feature type="region of interest" description="Disordered" evidence="1">
    <location>
        <begin position="507"/>
        <end position="527"/>
    </location>
</feature>
<dbReference type="Proteomes" id="UP000070444">
    <property type="component" value="Unassembled WGS sequence"/>
</dbReference>
<sequence length="767" mass="86864">MTKTNSQGDNSTIESSNTIEKLNSQATILSKTVIYNRTGTQYWTLEAETQLDHSNLVNCCEYHQKMHQNAQPTADNLGLPKLVQTQQKSASSQVEDSKTPSEIVKATPLNTKSKKKKKKKSASSAQSPALDIDAKVNVLEGDLLWRATSGFEERKLASLFFLQLKEVERRSMVGLSDPNNFFLTGSDSSASSKKSIDSIPYALPPPTPQPLRQESSHNGDRPCPCPSCSTKRSFLESELDAFYSSYYRDLRTASSSQLDDQLELDYESFPPEVVQPVDPTGLSESELNEVQKKVLRNKILFVAEDLLKNDCRKFLKMVEAMEEQRKRIRSGRQEEWLNYRRRRESDHNNGDSCCHHSSEGCSDFEAVDNPQPSSRRGHQYNDDEIDEDLWDRCKNPCPQGCPACCSTEEEDEDDPNDSDYHHHDDTGSNDEHDDECSAQQRDYCEDEGCINHYKYQDNQSPSHQSRPLDDRPMLQVFVTKLFEHRILTSYREKIAAERQRKLLEELEEESNAKKEKESKKIRDREKKLLKKKEIKLAKLQQELVLKQQEEERAKKEEEERLKKKEAQKLKAENDLKAKERAKLKNTKSVKEAAKPVNTATAARKPSIPSSKSIVNNTPTTNNTVPKQTLDSKPNSSVSNLAPAKMPNSNPLQNGKTAALNSSNISPKQELLQSKKQDNVKPSAITKNTAPVPLPATVKLNQQPKLSNNLPTHDSAINNDTLPTHQQIPESTSSKPSTASFKTKDIEYRDWSNPISQPRYPIHLPQSQ</sequence>
<feature type="compositionally biased region" description="Polar residues" evidence="1">
    <location>
        <begin position="84"/>
        <end position="94"/>
    </location>
</feature>
<evidence type="ECO:0000313" key="3">
    <source>
        <dbReference type="Proteomes" id="UP000070444"/>
    </source>
</evidence>
<keyword evidence="3" id="KW-1185">Reference proteome</keyword>
<gene>
    <name evidence="2" type="ORF">CONCODRAFT_146181</name>
</gene>
<feature type="region of interest" description="Disordered" evidence="1">
    <location>
        <begin position="408"/>
        <end position="437"/>
    </location>
</feature>
<feature type="region of interest" description="Disordered" evidence="1">
    <location>
        <begin position="543"/>
        <end position="767"/>
    </location>
</feature>
<feature type="compositionally biased region" description="Basic residues" evidence="1">
    <location>
        <begin position="112"/>
        <end position="121"/>
    </location>
</feature>
<name>A0A137NR76_CONC2</name>
<evidence type="ECO:0000256" key="1">
    <source>
        <dbReference type="SAM" id="MobiDB-lite"/>
    </source>
</evidence>
<dbReference type="EMBL" id="KQ964941">
    <property type="protein sequence ID" value="KXN65228.1"/>
    <property type="molecule type" value="Genomic_DNA"/>
</dbReference>
<feature type="compositionally biased region" description="Polar residues" evidence="1">
    <location>
        <begin position="626"/>
        <end position="639"/>
    </location>
</feature>
<feature type="compositionally biased region" description="Basic and acidic residues" evidence="1">
    <location>
        <begin position="547"/>
        <end position="593"/>
    </location>
</feature>
<feature type="region of interest" description="Disordered" evidence="1">
    <location>
        <begin position="184"/>
        <end position="221"/>
    </location>
</feature>
<feature type="compositionally biased region" description="Polar residues" evidence="1">
    <location>
        <begin position="646"/>
        <end position="671"/>
    </location>
</feature>
<feature type="compositionally biased region" description="Low complexity" evidence="1">
    <location>
        <begin position="614"/>
        <end position="625"/>
    </location>
</feature>
<feature type="compositionally biased region" description="Polar residues" evidence="1">
    <location>
        <begin position="698"/>
        <end position="740"/>
    </location>
</feature>
<organism evidence="2 3">
    <name type="scientific">Conidiobolus coronatus (strain ATCC 28846 / CBS 209.66 / NRRL 28638)</name>
    <name type="common">Delacroixia coronata</name>
    <dbReference type="NCBI Taxonomy" id="796925"/>
    <lineage>
        <taxon>Eukaryota</taxon>
        <taxon>Fungi</taxon>
        <taxon>Fungi incertae sedis</taxon>
        <taxon>Zoopagomycota</taxon>
        <taxon>Entomophthoromycotina</taxon>
        <taxon>Entomophthoromycetes</taxon>
        <taxon>Entomophthorales</taxon>
        <taxon>Ancylistaceae</taxon>
        <taxon>Conidiobolus</taxon>
    </lineage>
</organism>
<proteinExistence type="predicted"/>
<evidence type="ECO:0008006" key="4">
    <source>
        <dbReference type="Google" id="ProtNLM"/>
    </source>
</evidence>
<dbReference type="OrthoDB" id="5600399at2759"/>